<dbReference type="InterPro" id="IPR006439">
    <property type="entry name" value="HAD-SF_hydro_IA"/>
</dbReference>
<dbReference type="Proteomes" id="UP000283497">
    <property type="component" value="Unassembled WGS sequence"/>
</dbReference>
<dbReference type="EMBL" id="CYYC01000014">
    <property type="protein sequence ID" value="CUM96713.1"/>
    <property type="molecule type" value="Genomic_DNA"/>
</dbReference>
<feature type="region of interest" description="Disordered" evidence="1">
    <location>
        <begin position="560"/>
        <end position="580"/>
    </location>
</feature>
<dbReference type="InterPro" id="IPR036291">
    <property type="entry name" value="NAD(P)-bd_dom_sf"/>
</dbReference>
<evidence type="ECO:0000313" key="5">
    <source>
        <dbReference type="EMBL" id="RGZ80878.1"/>
    </source>
</evidence>
<dbReference type="SUPFAM" id="SSF55347">
    <property type="entry name" value="Glyceraldehyde-3-phosphate dehydrogenase-like, C-terminal domain"/>
    <property type="match status" value="1"/>
</dbReference>
<dbReference type="EMBL" id="QRNJ01000055">
    <property type="protein sequence ID" value="RHK36295.1"/>
    <property type="molecule type" value="Genomic_DNA"/>
</dbReference>
<dbReference type="Pfam" id="PF22725">
    <property type="entry name" value="GFO_IDH_MocA_C3"/>
    <property type="match status" value="1"/>
</dbReference>
<dbReference type="SUPFAM" id="SSF56784">
    <property type="entry name" value="HAD-like"/>
    <property type="match status" value="1"/>
</dbReference>
<dbReference type="CDD" id="cd04302">
    <property type="entry name" value="HAD_5NT"/>
    <property type="match status" value="1"/>
</dbReference>
<dbReference type="SFLD" id="SFLDS00003">
    <property type="entry name" value="Haloacid_Dehalogenase"/>
    <property type="match status" value="1"/>
</dbReference>
<proteinExistence type="predicted"/>
<dbReference type="SUPFAM" id="SSF51735">
    <property type="entry name" value="NAD(P)-binding Rossmann-fold domains"/>
    <property type="match status" value="1"/>
</dbReference>
<keyword evidence="4" id="KW-0378">Hydrolase</keyword>
<reference evidence="4 7" key="1">
    <citation type="submission" date="2015-09" db="EMBL/GenBank/DDBJ databases">
        <authorList>
            <consortium name="Pathogen Informatics"/>
        </authorList>
    </citation>
    <scope>NUCLEOTIDE SEQUENCE [LARGE SCALE GENOMIC DNA]</scope>
    <source>
        <strain evidence="4 7">2789STDY5834966</strain>
    </source>
</reference>
<dbReference type="Pfam" id="PF01408">
    <property type="entry name" value="GFO_IDH_MocA"/>
    <property type="match status" value="1"/>
</dbReference>
<evidence type="ECO:0000313" key="6">
    <source>
        <dbReference type="EMBL" id="RHK36295.1"/>
    </source>
</evidence>
<dbReference type="Pfam" id="PF13419">
    <property type="entry name" value="HAD_2"/>
    <property type="match status" value="1"/>
</dbReference>
<dbReference type="GO" id="GO:0000166">
    <property type="term" value="F:nucleotide binding"/>
    <property type="evidence" value="ECO:0007669"/>
    <property type="project" value="InterPro"/>
</dbReference>
<dbReference type="Gene3D" id="3.40.50.720">
    <property type="entry name" value="NAD(P)-binding Rossmann-like Domain"/>
    <property type="match status" value="1"/>
</dbReference>
<dbReference type="InterPro" id="IPR023198">
    <property type="entry name" value="PGP-like_dom2"/>
</dbReference>
<dbReference type="SFLD" id="SFLDG01129">
    <property type="entry name" value="C1.5:_HAD__Beta-PGM__Phosphata"/>
    <property type="match status" value="1"/>
</dbReference>
<dbReference type="Gene3D" id="3.30.360.10">
    <property type="entry name" value="Dihydrodipicolinate Reductase, domain 2"/>
    <property type="match status" value="1"/>
</dbReference>
<protein>
    <submittedName>
        <fullName evidence="4">5'-nucleotidase</fullName>
        <ecNumber evidence="4">3.1.3.5</ecNumber>
    </submittedName>
    <submittedName>
        <fullName evidence="5">HAD family hydrolase</fullName>
    </submittedName>
</protein>
<dbReference type="NCBIfam" id="TIGR01549">
    <property type="entry name" value="HAD-SF-IA-v1"/>
    <property type="match status" value="1"/>
</dbReference>
<dbReference type="AlphaFoldDB" id="A0A173T1V1"/>
<feature type="domain" description="GFO/IDH/MocA-like oxidoreductase" evidence="3">
    <location>
        <begin position="378"/>
        <end position="474"/>
    </location>
</feature>
<organism evidence="4 7">
    <name type="scientific">Anaerobutyricum hallii</name>
    <dbReference type="NCBI Taxonomy" id="39488"/>
    <lineage>
        <taxon>Bacteria</taxon>
        <taxon>Bacillati</taxon>
        <taxon>Bacillota</taxon>
        <taxon>Clostridia</taxon>
        <taxon>Lachnospirales</taxon>
        <taxon>Lachnospiraceae</taxon>
        <taxon>Anaerobutyricum</taxon>
    </lineage>
</organism>
<dbReference type="PANTHER" id="PTHR43054:SF1">
    <property type="entry name" value="SCYLLO-INOSITOL 2-DEHYDROGENASE (NADP(+)) IOLU"/>
    <property type="match status" value="1"/>
</dbReference>
<dbReference type="PANTHER" id="PTHR43054">
    <property type="match status" value="1"/>
</dbReference>
<gene>
    <name evidence="6" type="ORF">DW068_12700</name>
    <name evidence="5" type="ORF">DW972_11235</name>
    <name evidence="4" type="ORF">ERS852578_01376</name>
</gene>
<evidence type="ECO:0000259" key="3">
    <source>
        <dbReference type="Pfam" id="PF22725"/>
    </source>
</evidence>
<dbReference type="Gene3D" id="1.10.150.240">
    <property type="entry name" value="Putative phosphatase, domain 2"/>
    <property type="match status" value="1"/>
</dbReference>
<evidence type="ECO:0000259" key="2">
    <source>
        <dbReference type="Pfam" id="PF01408"/>
    </source>
</evidence>
<dbReference type="InterPro" id="IPR041492">
    <property type="entry name" value="HAD_2"/>
</dbReference>
<dbReference type="InterPro" id="IPR023214">
    <property type="entry name" value="HAD_sf"/>
</dbReference>
<evidence type="ECO:0000313" key="8">
    <source>
        <dbReference type="Proteomes" id="UP000283497"/>
    </source>
</evidence>
<dbReference type="InterPro" id="IPR036412">
    <property type="entry name" value="HAD-like_sf"/>
</dbReference>
<reference evidence="8 9" key="2">
    <citation type="submission" date="2018-08" db="EMBL/GenBank/DDBJ databases">
        <title>A genome reference for cultivated species of the human gut microbiota.</title>
        <authorList>
            <person name="Zou Y."/>
            <person name="Xue W."/>
            <person name="Luo G."/>
        </authorList>
    </citation>
    <scope>NUCLEOTIDE SEQUENCE [LARGE SCALE GENOMIC DNA]</scope>
    <source>
        <strain evidence="6 8">AF45-14BH</strain>
        <strain evidence="5 9">AM48-23BH</strain>
    </source>
</reference>
<dbReference type="InterPro" id="IPR000683">
    <property type="entry name" value="Gfo/Idh/MocA-like_OxRdtase_N"/>
</dbReference>
<dbReference type="Gene3D" id="3.40.50.1000">
    <property type="entry name" value="HAD superfamily/HAD-like"/>
    <property type="match status" value="1"/>
</dbReference>
<feature type="compositionally biased region" description="Basic and acidic residues" evidence="1">
    <location>
        <begin position="562"/>
        <end position="580"/>
    </location>
</feature>
<dbReference type="Proteomes" id="UP000095390">
    <property type="component" value="Unassembled WGS sequence"/>
</dbReference>
<dbReference type="EMBL" id="QSEP01000082">
    <property type="protein sequence ID" value="RGZ80878.1"/>
    <property type="molecule type" value="Genomic_DNA"/>
</dbReference>
<name>A0A173T1V1_9FIRM</name>
<evidence type="ECO:0000313" key="7">
    <source>
        <dbReference type="Proteomes" id="UP000095390"/>
    </source>
</evidence>
<dbReference type="OrthoDB" id="9783105at2"/>
<feature type="domain" description="Gfo/Idh/MocA-like oxidoreductase N-terminal" evidence="2">
    <location>
        <begin position="242"/>
        <end position="359"/>
    </location>
</feature>
<evidence type="ECO:0000256" key="1">
    <source>
        <dbReference type="SAM" id="MobiDB-lite"/>
    </source>
</evidence>
<dbReference type="Proteomes" id="UP000286561">
    <property type="component" value="Unassembled WGS sequence"/>
</dbReference>
<dbReference type="SFLD" id="SFLDG01135">
    <property type="entry name" value="C1.5.6:_HAD__Beta-PGM__Phospha"/>
    <property type="match status" value="1"/>
</dbReference>
<evidence type="ECO:0000313" key="4">
    <source>
        <dbReference type="EMBL" id="CUM96713.1"/>
    </source>
</evidence>
<evidence type="ECO:0000313" key="9">
    <source>
        <dbReference type="Proteomes" id="UP000286561"/>
    </source>
</evidence>
<dbReference type="InterPro" id="IPR055170">
    <property type="entry name" value="GFO_IDH_MocA-like_dom"/>
</dbReference>
<sequence>MKQYLLFDLDGTLTDPMVGITSSVQYALEKFGIHVKYLKDLIPFIGPPLDDSFQEFYGLSKEDAGKAVEYYREYFAPKGIFENEVYPGIPEMLSRLVEAGFTLIVATSKPAVFAKQILEHFGLSDYFSFVGGSELDGTRKRKAEVIGYILETCEIKPQDAIMIGDRKHDIEGAKLCGLESVGVLYGYGSEEELSKAGADHIIKDVKLLEEYLRKQGENPDNLTWYDCLKGRTGGEGKETKMIRFGMIGTGKIAQKFWQANRYGKDFELTAVYSRTLERAREFGFQKGRLQYFDDLEAFANSDCIDAVYVASPNCCHHDQVMTLLKAGKHVLCEKPMASNLKEAEEMFSEAEKQNLILLEGMRSIYAPSFEKMLPYMESLGKIRRATLQYCQYSSRYDNYKRGIIENAFKPELSNGALMDIGVYVVACMIRLFGAPVSIKASGIKLSNGVDGAGTILMEYPDMIGEAIYSKITDSAMPSQIQGEDASMLVQEIENIKDLRIVRKGVVQSIHFEQSDNILNYETQEFIKMIKTGMGWEKSREITLETMKVLDEARRQLHIVFPADEKSQEKKKQKKTAKEEE</sequence>
<dbReference type="EC" id="3.1.3.5" evidence="4"/>
<accession>A0A173T1V1</accession>
<dbReference type="GO" id="GO:0008253">
    <property type="term" value="F:5'-nucleotidase activity"/>
    <property type="evidence" value="ECO:0007669"/>
    <property type="project" value="UniProtKB-EC"/>
</dbReference>
<dbReference type="FunFam" id="3.40.50.1000:FF:000022">
    <property type="entry name" value="Phosphoglycolate phosphatase"/>
    <property type="match status" value="1"/>
</dbReference>